<evidence type="ECO:0000313" key="1">
    <source>
        <dbReference type="EMBL" id="KAK7336997.1"/>
    </source>
</evidence>
<dbReference type="AlphaFoldDB" id="A0AAN9LMZ3"/>
<protein>
    <submittedName>
        <fullName evidence="1">Uncharacterized protein</fullName>
    </submittedName>
</protein>
<sequence>MGCLIIRNLNWAFRGRRPLEALMEWVYHHSPLQSQEGVSVDFEIQWKNKEWGKKQSSKAIALSSFTKFLFSCRFPIQAQFQWI</sequence>
<name>A0AAN9LMZ3_CANGL</name>
<gene>
    <name evidence="1" type="ORF">VNO77_17553</name>
</gene>
<comment type="caution">
    <text evidence="1">The sequence shown here is derived from an EMBL/GenBank/DDBJ whole genome shotgun (WGS) entry which is preliminary data.</text>
</comment>
<organism evidence="1 2">
    <name type="scientific">Canavalia gladiata</name>
    <name type="common">Sword bean</name>
    <name type="synonym">Dolichos gladiatus</name>
    <dbReference type="NCBI Taxonomy" id="3824"/>
    <lineage>
        <taxon>Eukaryota</taxon>
        <taxon>Viridiplantae</taxon>
        <taxon>Streptophyta</taxon>
        <taxon>Embryophyta</taxon>
        <taxon>Tracheophyta</taxon>
        <taxon>Spermatophyta</taxon>
        <taxon>Magnoliopsida</taxon>
        <taxon>eudicotyledons</taxon>
        <taxon>Gunneridae</taxon>
        <taxon>Pentapetalae</taxon>
        <taxon>rosids</taxon>
        <taxon>fabids</taxon>
        <taxon>Fabales</taxon>
        <taxon>Fabaceae</taxon>
        <taxon>Papilionoideae</taxon>
        <taxon>50 kb inversion clade</taxon>
        <taxon>NPAAA clade</taxon>
        <taxon>indigoferoid/millettioid clade</taxon>
        <taxon>Phaseoleae</taxon>
        <taxon>Canavalia</taxon>
    </lineage>
</organism>
<keyword evidence="2" id="KW-1185">Reference proteome</keyword>
<dbReference type="Proteomes" id="UP001367508">
    <property type="component" value="Unassembled WGS sequence"/>
</dbReference>
<dbReference type="EMBL" id="JAYMYQ010000004">
    <property type="protein sequence ID" value="KAK7336997.1"/>
    <property type="molecule type" value="Genomic_DNA"/>
</dbReference>
<accession>A0AAN9LMZ3</accession>
<evidence type="ECO:0000313" key="2">
    <source>
        <dbReference type="Proteomes" id="UP001367508"/>
    </source>
</evidence>
<reference evidence="1 2" key="1">
    <citation type="submission" date="2024-01" db="EMBL/GenBank/DDBJ databases">
        <title>The genomes of 5 underutilized Papilionoideae crops provide insights into root nodulation and disease resistanc.</title>
        <authorList>
            <person name="Jiang F."/>
        </authorList>
    </citation>
    <scope>NUCLEOTIDE SEQUENCE [LARGE SCALE GENOMIC DNA]</scope>
    <source>
        <strain evidence="1">LVBAO_FW01</strain>
        <tissue evidence="1">Leaves</tissue>
    </source>
</reference>
<proteinExistence type="predicted"/>